<dbReference type="Pfam" id="PF02838">
    <property type="entry name" value="Glyco_hydro_20b"/>
    <property type="match status" value="1"/>
</dbReference>
<dbReference type="PANTHER" id="PTHR22600">
    <property type="entry name" value="BETA-HEXOSAMINIDASE"/>
    <property type="match status" value="1"/>
</dbReference>
<feature type="domain" description="GH29D-like beta-sandwich" evidence="9">
    <location>
        <begin position="569"/>
        <end position="623"/>
    </location>
</feature>
<feature type="chain" id="PRO_5046401110" description="beta-N-acetylhexosaminidase" evidence="6">
    <location>
        <begin position="23"/>
        <end position="787"/>
    </location>
</feature>
<dbReference type="Pfam" id="PF00728">
    <property type="entry name" value="Glyco_hydro_20"/>
    <property type="match status" value="1"/>
</dbReference>
<keyword evidence="4" id="KW-0378">Hydrolase</keyword>
<dbReference type="Pfam" id="PF13290">
    <property type="entry name" value="CHB_HEX_C_1"/>
    <property type="match status" value="1"/>
</dbReference>
<feature type="domain" description="Beta-hexosaminidase bacterial type N-terminal" evidence="8">
    <location>
        <begin position="39"/>
        <end position="170"/>
    </location>
</feature>
<dbReference type="Proteomes" id="UP001597369">
    <property type="component" value="Unassembled WGS sequence"/>
</dbReference>
<dbReference type="InterPro" id="IPR059177">
    <property type="entry name" value="GH29D-like_dom"/>
</dbReference>
<dbReference type="InterPro" id="IPR029018">
    <property type="entry name" value="Hex-like_dom2"/>
</dbReference>
<feature type="domain" description="Glycoside hydrolase family 20 catalytic" evidence="7">
    <location>
        <begin position="174"/>
        <end position="520"/>
    </location>
</feature>
<dbReference type="PRINTS" id="PR00738">
    <property type="entry name" value="GLHYDRLASE20"/>
</dbReference>
<name>A0ABW4WT16_9BACT</name>
<dbReference type="RefSeq" id="WP_229962563.1">
    <property type="nucleotide sequence ID" value="NZ_JAJJWI010000026.1"/>
</dbReference>
<organism evidence="10 11">
    <name type="scientific">Pontibacter silvestris</name>
    <dbReference type="NCBI Taxonomy" id="2305183"/>
    <lineage>
        <taxon>Bacteria</taxon>
        <taxon>Pseudomonadati</taxon>
        <taxon>Bacteroidota</taxon>
        <taxon>Cytophagia</taxon>
        <taxon>Cytophagales</taxon>
        <taxon>Hymenobacteraceae</taxon>
        <taxon>Pontibacter</taxon>
    </lineage>
</organism>
<dbReference type="CDD" id="cd06563">
    <property type="entry name" value="GH20_chitobiase-like"/>
    <property type="match status" value="1"/>
</dbReference>
<protein>
    <recommendedName>
        <fullName evidence="3">beta-N-acetylhexosaminidase</fullName>
        <ecNumber evidence="3">3.2.1.52</ecNumber>
    </recommendedName>
</protein>
<keyword evidence="11" id="KW-1185">Reference proteome</keyword>
<dbReference type="PANTHER" id="PTHR22600:SF57">
    <property type="entry name" value="BETA-N-ACETYLHEXOSAMINIDASE"/>
    <property type="match status" value="1"/>
</dbReference>
<dbReference type="InterPro" id="IPR025705">
    <property type="entry name" value="Beta_hexosaminidase_sua/sub"/>
</dbReference>
<dbReference type="Gene3D" id="3.30.379.10">
    <property type="entry name" value="Chitobiase/beta-hexosaminidase domain 2-like"/>
    <property type="match status" value="1"/>
</dbReference>
<comment type="catalytic activity">
    <reaction evidence="1">
        <text>Hydrolysis of terminal non-reducing N-acetyl-D-hexosamine residues in N-acetyl-beta-D-hexosaminides.</text>
        <dbReference type="EC" id="3.2.1.52"/>
    </reaction>
</comment>
<evidence type="ECO:0000313" key="11">
    <source>
        <dbReference type="Proteomes" id="UP001597369"/>
    </source>
</evidence>
<dbReference type="Gene3D" id="3.20.20.80">
    <property type="entry name" value="Glycosidases"/>
    <property type="match status" value="1"/>
</dbReference>
<comment type="similarity">
    <text evidence="2">Belongs to the glycosyl hydrolase 20 family.</text>
</comment>
<accession>A0ABW4WT16</accession>
<evidence type="ECO:0000259" key="9">
    <source>
        <dbReference type="Pfam" id="PF13290"/>
    </source>
</evidence>
<evidence type="ECO:0000256" key="3">
    <source>
        <dbReference type="ARBA" id="ARBA00012663"/>
    </source>
</evidence>
<dbReference type="EC" id="3.2.1.52" evidence="3"/>
<keyword evidence="6" id="KW-0732">Signal</keyword>
<comment type="caution">
    <text evidence="10">The sequence shown here is derived from an EMBL/GenBank/DDBJ whole genome shotgun (WGS) entry which is preliminary data.</text>
</comment>
<evidence type="ECO:0000256" key="5">
    <source>
        <dbReference type="ARBA" id="ARBA00023295"/>
    </source>
</evidence>
<dbReference type="InterPro" id="IPR015883">
    <property type="entry name" value="Glyco_hydro_20_cat"/>
</dbReference>
<dbReference type="SUPFAM" id="SSF55545">
    <property type="entry name" value="beta-N-acetylhexosaminidase-like domain"/>
    <property type="match status" value="1"/>
</dbReference>
<evidence type="ECO:0000256" key="1">
    <source>
        <dbReference type="ARBA" id="ARBA00001231"/>
    </source>
</evidence>
<dbReference type="InterPro" id="IPR015882">
    <property type="entry name" value="HEX_bac_N"/>
</dbReference>
<evidence type="ECO:0000256" key="6">
    <source>
        <dbReference type="SAM" id="SignalP"/>
    </source>
</evidence>
<feature type="signal peptide" evidence="6">
    <location>
        <begin position="1"/>
        <end position="22"/>
    </location>
</feature>
<evidence type="ECO:0000256" key="2">
    <source>
        <dbReference type="ARBA" id="ARBA00006285"/>
    </source>
</evidence>
<evidence type="ECO:0000256" key="4">
    <source>
        <dbReference type="ARBA" id="ARBA00022801"/>
    </source>
</evidence>
<dbReference type="InterPro" id="IPR017853">
    <property type="entry name" value="GH"/>
</dbReference>
<reference evidence="11" key="1">
    <citation type="journal article" date="2019" name="Int. J. Syst. Evol. Microbiol.">
        <title>The Global Catalogue of Microorganisms (GCM) 10K type strain sequencing project: providing services to taxonomists for standard genome sequencing and annotation.</title>
        <authorList>
            <consortium name="The Broad Institute Genomics Platform"/>
            <consortium name="The Broad Institute Genome Sequencing Center for Infectious Disease"/>
            <person name="Wu L."/>
            <person name="Ma J."/>
        </authorList>
    </citation>
    <scope>NUCLEOTIDE SEQUENCE [LARGE SCALE GENOMIC DNA]</scope>
    <source>
        <strain evidence="11">JCM 16545</strain>
    </source>
</reference>
<gene>
    <name evidence="10" type="ORF">ACFSKU_02805</name>
</gene>
<dbReference type="EMBL" id="JBHUHV010000009">
    <property type="protein sequence ID" value="MFD2065797.1"/>
    <property type="molecule type" value="Genomic_DNA"/>
</dbReference>
<dbReference type="SUPFAM" id="SSF51445">
    <property type="entry name" value="(Trans)glycosidases"/>
    <property type="match status" value="1"/>
</dbReference>
<dbReference type="Gene3D" id="2.60.120.260">
    <property type="entry name" value="Galactose-binding domain-like"/>
    <property type="match status" value="1"/>
</dbReference>
<evidence type="ECO:0000259" key="8">
    <source>
        <dbReference type="Pfam" id="PF02838"/>
    </source>
</evidence>
<evidence type="ECO:0000313" key="10">
    <source>
        <dbReference type="EMBL" id="MFD2065797.1"/>
    </source>
</evidence>
<proteinExistence type="inferred from homology"/>
<keyword evidence="5" id="KW-0326">Glycosidase</keyword>
<sequence length="787" mass="87439">MSIKGKIAALATLVCTWGAVVAPIPSVYAQTETAALQTIAIIPQPLKLTLKSGSFSLNAGTTIYVDPENDELKNIGQALAQYIQQISGNQLKVTQAVPNKDSEHAIYLTLAQPIDSLGAEGYKLQVTSSQVTLAANKPQGLFLGTQTIRQLLPSTTTTAPVSIPALEVVDKPRYAWRGMHLDVARHFFSVEFVKKYIDYLAMHKMNTFHWHLTEDQGWRIEIKKYPKLTEVGAWRDGTLIGHYSDQPHQFDDKRYGGYYTQEQIKEVVKYAQDRYITVIPEIEMPGHSIAALTAYPELSCTGGPFKVEQLWGVFDDVYCAGNEQTFEFLEDVLTEVMDLFPSKIIHIGGDESPKSRWEKCPKCQARIAAENLKNEHELQSYFIQRMEKFVNSKGRTIIGWDEILEGGLAPNAYVMSWRGTEGGIAAAKQHHYVVMTPGSHVYFDHYQGEPNLEPVAIGGYTTLEKVYSFEPTPAELSEDEKKYILGAQANVWTEYIPTSEQVEYMVLPRMSALSEVLWTPAKQKDWENFKARMQQQYQRFDALGANYARSTFNVRQQIAIDTTQRVATVNFLMDAAGPQVFYTLNGSEPTPSALAYTSPFPVSNSATIKAASFSGGKMMGKVTSKDIKVHKAFAHPIQLTTPAHPSYTASGAVTLVNGLGGTTNHTDGQWLGFFGSDMEALIDLDEITKVSTISSSFLQNTGAEILLPTQIEIAVSKNGKKFKTVKVISDIPEGRQQGTFKKELLTYLPKTKARFIKVTARNAQANLNTNGTAGKKTWVFVDEIVVK</sequence>
<evidence type="ECO:0000259" key="7">
    <source>
        <dbReference type="Pfam" id="PF00728"/>
    </source>
</evidence>